<feature type="compositionally biased region" description="Polar residues" evidence="4">
    <location>
        <begin position="672"/>
        <end position="681"/>
    </location>
</feature>
<dbReference type="Gene3D" id="2.60.120.620">
    <property type="entry name" value="q2cbj1_9rhob like domain"/>
    <property type="match status" value="1"/>
</dbReference>
<dbReference type="PANTHER" id="PTHR10869:SF244">
    <property type="entry name" value="PROLYL 4-HYDROXYLASE SUBUNIT ALPHA-2"/>
    <property type="match status" value="1"/>
</dbReference>
<dbReference type="AlphaFoldDB" id="A0A1I8JEA6"/>
<dbReference type="WBParaSite" id="maker-uti_cns_0047116-snap-gene-0.7-mRNA-1">
    <property type="protein sequence ID" value="maker-uti_cns_0047116-snap-gene-0.7-mRNA-1"/>
    <property type="gene ID" value="maker-uti_cns_0047116-snap-gene-0.7"/>
</dbReference>
<dbReference type="GO" id="GO:0004656">
    <property type="term" value="F:procollagen-proline 4-dioxygenase activity"/>
    <property type="evidence" value="ECO:0007669"/>
    <property type="project" value="TreeGrafter"/>
</dbReference>
<feature type="region of interest" description="Disordered" evidence="4">
    <location>
        <begin position="927"/>
        <end position="958"/>
    </location>
</feature>
<keyword evidence="2" id="KW-0847">Vitamin C</keyword>
<evidence type="ECO:0000256" key="3">
    <source>
        <dbReference type="ARBA" id="ARBA00023004"/>
    </source>
</evidence>
<evidence type="ECO:0000256" key="2">
    <source>
        <dbReference type="ARBA" id="ARBA00022896"/>
    </source>
</evidence>
<dbReference type="InterPro" id="IPR011990">
    <property type="entry name" value="TPR-like_helical_dom_sf"/>
</dbReference>
<evidence type="ECO:0000313" key="6">
    <source>
        <dbReference type="Proteomes" id="UP000095280"/>
    </source>
</evidence>
<feature type="region of interest" description="Disordered" evidence="4">
    <location>
        <begin position="663"/>
        <end position="687"/>
    </location>
</feature>
<dbReference type="GO" id="GO:0031418">
    <property type="term" value="F:L-ascorbic acid binding"/>
    <property type="evidence" value="ECO:0007669"/>
    <property type="project" value="UniProtKB-KW"/>
</dbReference>
<keyword evidence="1" id="KW-0479">Metal-binding</keyword>
<evidence type="ECO:0000256" key="5">
    <source>
        <dbReference type="SAM" id="SignalP"/>
    </source>
</evidence>
<feature type="signal peptide" evidence="5">
    <location>
        <begin position="1"/>
        <end position="22"/>
    </location>
</feature>
<dbReference type="Gene3D" id="1.25.40.10">
    <property type="entry name" value="Tetratricopeptide repeat domain"/>
    <property type="match status" value="1"/>
</dbReference>
<dbReference type="GO" id="GO:0005783">
    <property type="term" value="C:endoplasmic reticulum"/>
    <property type="evidence" value="ECO:0007669"/>
    <property type="project" value="TreeGrafter"/>
</dbReference>
<accession>A0A1I8JEA6</accession>
<evidence type="ECO:0000256" key="4">
    <source>
        <dbReference type="SAM" id="MobiDB-lite"/>
    </source>
</evidence>
<evidence type="ECO:0000256" key="1">
    <source>
        <dbReference type="ARBA" id="ARBA00022723"/>
    </source>
</evidence>
<name>A0A1I8JEA6_9PLAT</name>
<feature type="compositionally biased region" description="Polar residues" evidence="4">
    <location>
        <begin position="946"/>
        <end position="958"/>
    </location>
</feature>
<keyword evidence="6" id="KW-1185">Reference proteome</keyword>
<reference evidence="7" key="1">
    <citation type="submission" date="2016-11" db="UniProtKB">
        <authorList>
            <consortium name="WormBaseParasite"/>
        </authorList>
    </citation>
    <scope>IDENTIFICATION</scope>
</reference>
<organism evidence="6 7">
    <name type="scientific">Macrostomum lignano</name>
    <dbReference type="NCBI Taxonomy" id="282301"/>
    <lineage>
        <taxon>Eukaryota</taxon>
        <taxon>Metazoa</taxon>
        <taxon>Spiralia</taxon>
        <taxon>Lophotrochozoa</taxon>
        <taxon>Platyhelminthes</taxon>
        <taxon>Rhabditophora</taxon>
        <taxon>Macrostomorpha</taxon>
        <taxon>Macrostomida</taxon>
        <taxon>Macrostomidae</taxon>
        <taxon>Macrostomum</taxon>
    </lineage>
</organism>
<sequence>MPLKLPTLQLLLLFISPFLVAATSEAAERPLSKEPFLLELFQDASKAKQLAQLTSCLDSVFKLNQAYEALFGFKSIYNDYLSNKTDTLSEFENQLLQFCREPTPVKTATDRFWHPVSAHQFVAFVAREINPKLHRLIKEDSRVKILLQHLLSSAECWLNEKSVQESFHNLLVIKSFYNISVQDFASGNFFGMKSETELSTAELMELLLHLNRQFDPLQTAELGEYLRRERIENMKNELGEQPTRSLYRVLGKAYYQMKEFDKAIEALTEYKASIAPSGADMRGVDADLAYISANQRGEPADFALESSRSASSLERDFGIVSNAATAATSSASVLTESREKFQRYRRLCNPYRRGILEPDDDEVAARAATISASPLLICEFWRPYNGWYPIRKEILSRSPFIVRYSDVFTNASQAESLLLEAENRIFEAPKEKDMAKNEINRLTQVRVHSFKKPVLPFDSNASKAIIGRVEFVTRLDATAHFVSQEKFIEVFNYGHGISNKPHLAPKLPDLFYNGLAEAIIFPVENLVGGELVFPDIDLKIPARRSDLIVHYSYLPTFHIDRRGAQPLVCPIVFGDKWVARIPLGLYTCSMDQEVMLEYWMPGATLSRRRSVSRSWTTLIRPKPAATNLTNNVTTVNGTNSIETSHVDATKEAGNVTDKAVQDSTVPLEEQSKSQQNSTAKSIKTEGRLNESSSASPLLICEFWRPYNGWYPIRKEILSRSPFIVRYSDVFTNASQAESLLLEAENRIFEAPKEKDMAKNEINRLTQVRVHSFKKPVLPFDSNASKAIIGRVEFVTRLDATAHFVSQEKFIEVFNYGHGISNKPHLAPKLPDLFYNGLAEAIIFPVENLVGGELVFPDIDLKIPARREVMLEYWMPGATLSRRRSVSRSWTTLIRPKPAATNLTNNVTTVNGTNSIETSHVDATKEAGNVTDKAVQDSTVPLEEQSKSQQNSTAESIKN</sequence>
<proteinExistence type="predicted"/>
<evidence type="ECO:0000313" key="7">
    <source>
        <dbReference type="WBParaSite" id="maker-uti_cns_0047116-snap-gene-0.7-mRNA-1"/>
    </source>
</evidence>
<dbReference type="GO" id="GO:0046872">
    <property type="term" value="F:metal ion binding"/>
    <property type="evidence" value="ECO:0007669"/>
    <property type="project" value="UniProtKB-KW"/>
</dbReference>
<dbReference type="PANTHER" id="PTHR10869">
    <property type="entry name" value="PROLYL 4-HYDROXYLASE ALPHA SUBUNIT"/>
    <property type="match status" value="1"/>
</dbReference>
<keyword evidence="5" id="KW-0732">Signal</keyword>
<feature type="chain" id="PRO_5009321713" evidence="5">
    <location>
        <begin position="23"/>
        <end position="958"/>
    </location>
</feature>
<protein>
    <submittedName>
        <fullName evidence="7">TPR_REGION domain-containing protein</fullName>
    </submittedName>
</protein>
<dbReference type="Proteomes" id="UP000095280">
    <property type="component" value="Unplaced"/>
</dbReference>
<dbReference type="InterPro" id="IPR045054">
    <property type="entry name" value="P4HA-like"/>
</dbReference>
<keyword evidence="3" id="KW-0408">Iron</keyword>